<dbReference type="RefSeq" id="WP_115100125.1">
    <property type="nucleotide sequence ID" value="NZ_QHKS01000004.1"/>
</dbReference>
<gene>
    <name evidence="2" type="ORF">DLM46_07490</name>
</gene>
<feature type="region of interest" description="Disordered" evidence="1">
    <location>
        <begin position="77"/>
        <end position="100"/>
    </location>
</feature>
<dbReference type="AlphaFoldDB" id="A0A370NCR2"/>
<keyword evidence="3" id="KW-1185">Reference proteome</keyword>
<organism evidence="2 3">
    <name type="scientific">Paraburkholderia lacunae</name>
    <dbReference type="NCBI Taxonomy" id="2211104"/>
    <lineage>
        <taxon>Bacteria</taxon>
        <taxon>Pseudomonadati</taxon>
        <taxon>Pseudomonadota</taxon>
        <taxon>Betaproteobacteria</taxon>
        <taxon>Burkholderiales</taxon>
        <taxon>Burkholderiaceae</taxon>
        <taxon>Paraburkholderia</taxon>
    </lineage>
</organism>
<sequence>MKENSKLAVSRPQRRITDRGADLRGTDLSYQRCFAPPRALFAAPPPDLLTLVIAEAMQRKVQAELQREALRDAMYEIPASAGRGCDRDPDVRRPDPDEYT</sequence>
<dbReference type="EMBL" id="QHKS01000004">
    <property type="protein sequence ID" value="RDK03365.1"/>
    <property type="molecule type" value="Genomic_DNA"/>
</dbReference>
<evidence type="ECO:0000313" key="3">
    <source>
        <dbReference type="Proteomes" id="UP000254875"/>
    </source>
</evidence>
<evidence type="ECO:0000256" key="1">
    <source>
        <dbReference type="SAM" id="MobiDB-lite"/>
    </source>
</evidence>
<proteinExistence type="predicted"/>
<name>A0A370NCR2_9BURK</name>
<comment type="caution">
    <text evidence="2">The sequence shown here is derived from an EMBL/GenBank/DDBJ whole genome shotgun (WGS) entry which is preliminary data.</text>
</comment>
<feature type="compositionally biased region" description="Basic and acidic residues" evidence="1">
    <location>
        <begin position="84"/>
        <end position="100"/>
    </location>
</feature>
<dbReference type="OrthoDB" id="9010018at2"/>
<dbReference type="Proteomes" id="UP000254875">
    <property type="component" value="Unassembled WGS sequence"/>
</dbReference>
<feature type="region of interest" description="Disordered" evidence="1">
    <location>
        <begin position="1"/>
        <end position="22"/>
    </location>
</feature>
<evidence type="ECO:0000313" key="2">
    <source>
        <dbReference type="EMBL" id="RDK03365.1"/>
    </source>
</evidence>
<protein>
    <submittedName>
        <fullName evidence="2">Uncharacterized protein</fullName>
    </submittedName>
</protein>
<reference evidence="3" key="1">
    <citation type="submission" date="2018-05" db="EMBL/GenBank/DDBJ databases">
        <authorList>
            <person name="Feng T."/>
        </authorList>
    </citation>
    <scope>NUCLEOTIDE SEQUENCE [LARGE SCALE GENOMIC DNA]</scope>
    <source>
        <strain evidence="3">S27</strain>
    </source>
</reference>
<accession>A0A370NCR2</accession>